<accession>A0AAE8N4S2</accession>
<dbReference type="SUPFAM" id="SSF82199">
    <property type="entry name" value="SET domain"/>
    <property type="match status" value="1"/>
</dbReference>
<evidence type="ECO:0000259" key="2">
    <source>
        <dbReference type="PROSITE" id="PS50280"/>
    </source>
</evidence>
<keyword evidence="4" id="KW-1185">Reference proteome</keyword>
<gene>
    <name evidence="3" type="ORF">DNG_08241</name>
</gene>
<comment type="caution">
    <text evidence="3">The sequence shown here is derived from an EMBL/GenBank/DDBJ whole genome shotgun (WGS) entry which is preliminary data.</text>
</comment>
<protein>
    <recommendedName>
        <fullName evidence="2">SET domain-containing protein</fullName>
    </recommendedName>
</protein>
<dbReference type="AlphaFoldDB" id="A0AAE8N4S2"/>
<dbReference type="Proteomes" id="UP001187682">
    <property type="component" value="Unassembled WGS sequence"/>
</dbReference>
<dbReference type="InterPro" id="IPR053185">
    <property type="entry name" value="SET_domain_protein"/>
</dbReference>
<reference evidence="3" key="1">
    <citation type="submission" date="2018-03" db="EMBL/GenBank/DDBJ databases">
        <authorList>
            <person name="Guldener U."/>
        </authorList>
    </citation>
    <scope>NUCLEOTIDE SEQUENCE</scope>
</reference>
<organism evidence="3 4">
    <name type="scientific">Cephalotrichum gorgonifer</name>
    <dbReference type="NCBI Taxonomy" id="2041049"/>
    <lineage>
        <taxon>Eukaryota</taxon>
        <taxon>Fungi</taxon>
        <taxon>Dikarya</taxon>
        <taxon>Ascomycota</taxon>
        <taxon>Pezizomycotina</taxon>
        <taxon>Sordariomycetes</taxon>
        <taxon>Hypocreomycetidae</taxon>
        <taxon>Microascales</taxon>
        <taxon>Microascaceae</taxon>
        <taxon>Cephalotrichum</taxon>
    </lineage>
</organism>
<feature type="chain" id="PRO_5042268593" description="SET domain-containing protein" evidence="1">
    <location>
        <begin position="18"/>
        <end position="416"/>
    </location>
</feature>
<dbReference type="PROSITE" id="PS50280">
    <property type="entry name" value="SET"/>
    <property type="match status" value="1"/>
</dbReference>
<dbReference type="InterPro" id="IPR046341">
    <property type="entry name" value="SET_dom_sf"/>
</dbReference>
<dbReference type="Gene3D" id="2.170.270.10">
    <property type="entry name" value="SET domain"/>
    <property type="match status" value="1"/>
</dbReference>
<evidence type="ECO:0000313" key="3">
    <source>
        <dbReference type="EMBL" id="SPO05554.1"/>
    </source>
</evidence>
<proteinExistence type="predicted"/>
<dbReference type="CDD" id="cd20071">
    <property type="entry name" value="SET_SMYD"/>
    <property type="match status" value="1"/>
</dbReference>
<evidence type="ECO:0000313" key="4">
    <source>
        <dbReference type="Proteomes" id="UP001187682"/>
    </source>
</evidence>
<feature type="domain" description="SET" evidence="2">
    <location>
        <begin position="132"/>
        <end position="276"/>
    </location>
</feature>
<keyword evidence="1" id="KW-0732">Signal</keyword>
<name>A0AAE8N4S2_9PEZI</name>
<dbReference type="PANTHER" id="PTHR47332:SF6">
    <property type="entry name" value="SET DOMAIN-CONTAINING PROTEIN"/>
    <property type="match status" value="1"/>
</dbReference>
<dbReference type="InterPro" id="IPR001214">
    <property type="entry name" value="SET_dom"/>
</dbReference>
<evidence type="ECO:0000256" key="1">
    <source>
        <dbReference type="SAM" id="SignalP"/>
    </source>
</evidence>
<feature type="signal peptide" evidence="1">
    <location>
        <begin position="1"/>
        <end position="17"/>
    </location>
</feature>
<dbReference type="SMART" id="SM00317">
    <property type="entry name" value="SET"/>
    <property type="match status" value="1"/>
</dbReference>
<sequence>MRLLVPFYLSYAVLATALSPDVPEQAEPPADTCPPKNITALLTNAASHTTCPLPTGPSASRKPGAPWTHTPLCSTTSGAQTYCLFSSTPFGTNGLSLIAAPETASSLAPVLTQIHHSSLPSPSSARNLTLEPATAVRDFPGRGKGLVATRPIRGGETFLLDHASLVVGAGFFEDVGDAERAAMLGEAVDRLVEPAAVRGLDRAGGGGDVVGDVVRTNSFRSKLDVGNVFVLFPLISRVNHACKPNAFIRHASHGLIAGVAAFRDIMPGEEITISYIPLQQPTPSRQALLRKNWNFTCTCPLCTSPPSTLSANDALRRKLQGVEADAISAIRARDLPAAMDNLRVLEAGFVAEGLWPLLQDIYQVLATVCWAMGKREDAVGYLQRKLDMRDGYGRLEVGDRGLELGEEIGRLERPGR</sequence>
<dbReference type="EMBL" id="ONZQ02000013">
    <property type="protein sequence ID" value="SPO05554.1"/>
    <property type="molecule type" value="Genomic_DNA"/>
</dbReference>
<dbReference type="Pfam" id="PF00856">
    <property type="entry name" value="SET"/>
    <property type="match status" value="1"/>
</dbReference>
<dbReference type="PANTHER" id="PTHR47332">
    <property type="entry name" value="SET DOMAIN-CONTAINING PROTEIN 5"/>
    <property type="match status" value="1"/>
</dbReference>